<comment type="caution">
    <text evidence="1">The sequence shown here is derived from an EMBL/GenBank/DDBJ whole genome shotgun (WGS) entry which is preliminary data.</text>
</comment>
<sequence>MFQSVSKLYKSFHEAPGNQKFIRRIKCSLQQWKFCRGRAVSEAINFKTPRDEGITIGNHNRSRKKSLDLVHLSLKERGTKKNPFFSLLPARNFYLKI</sequence>
<protein>
    <submittedName>
        <fullName evidence="1">Uncharacterized protein</fullName>
    </submittedName>
</protein>
<evidence type="ECO:0000313" key="2">
    <source>
        <dbReference type="Proteomes" id="UP001054945"/>
    </source>
</evidence>
<keyword evidence="2" id="KW-1185">Reference proteome</keyword>
<name>A0AAV4X3N1_CAEEX</name>
<proteinExistence type="predicted"/>
<gene>
    <name evidence="1" type="ORF">CEXT_313421</name>
</gene>
<dbReference type="AlphaFoldDB" id="A0AAV4X3N1"/>
<reference evidence="1 2" key="1">
    <citation type="submission" date="2021-06" db="EMBL/GenBank/DDBJ databases">
        <title>Caerostris extrusa draft genome.</title>
        <authorList>
            <person name="Kono N."/>
            <person name="Arakawa K."/>
        </authorList>
    </citation>
    <scope>NUCLEOTIDE SEQUENCE [LARGE SCALE GENOMIC DNA]</scope>
</reference>
<evidence type="ECO:0000313" key="1">
    <source>
        <dbReference type="EMBL" id="GIY88605.1"/>
    </source>
</evidence>
<dbReference type="EMBL" id="BPLR01017079">
    <property type="protein sequence ID" value="GIY88605.1"/>
    <property type="molecule type" value="Genomic_DNA"/>
</dbReference>
<dbReference type="Proteomes" id="UP001054945">
    <property type="component" value="Unassembled WGS sequence"/>
</dbReference>
<organism evidence="1 2">
    <name type="scientific">Caerostris extrusa</name>
    <name type="common">Bark spider</name>
    <name type="synonym">Caerostris bankana</name>
    <dbReference type="NCBI Taxonomy" id="172846"/>
    <lineage>
        <taxon>Eukaryota</taxon>
        <taxon>Metazoa</taxon>
        <taxon>Ecdysozoa</taxon>
        <taxon>Arthropoda</taxon>
        <taxon>Chelicerata</taxon>
        <taxon>Arachnida</taxon>
        <taxon>Araneae</taxon>
        <taxon>Araneomorphae</taxon>
        <taxon>Entelegynae</taxon>
        <taxon>Araneoidea</taxon>
        <taxon>Araneidae</taxon>
        <taxon>Caerostris</taxon>
    </lineage>
</organism>
<accession>A0AAV4X3N1</accession>